<accession>A0A834NJ76</accession>
<feature type="compositionally biased region" description="Basic and acidic residues" evidence="1">
    <location>
        <begin position="73"/>
        <end position="82"/>
    </location>
</feature>
<name>A0A834NJ76_VESVU</name>
<reference evidence="2" key="1">
    <citation type="journal article" date="2020" name="G3 (Bethesda)">
        <title>High-Quality Assemblies for Three Invasive Social Wasps from the &lt;i&gt;Vespula&lt;/i&gt; Genus.</title>
        <authorList>
            <person name="Harrop T.W.R."/>
            <person name="Guhlin J."/>
            <person name="McLaughlin G.M."/>
            <person name="Permina E."/>
            <person name="Stockwell P."/>
            <person name="Gilligan J."/>
            <person name="Le Lec M.F."/>
            <person name="Gruber M.A.M."/>
            <person name="Quinn O."/>
            <person name="Lovegrove M."/>
            <person name="Duncan E.J."/>
            <person name="Remnant E.J."/>
            <person name="Van Eeckhoven J."/>
            <person name="Graham B."/>
            <person name="Knapp R.A."/>
            <person name="Langford K.W."/>
            <person name="Kronenberg Z."/>
            <person name="Press M.O."/>
            <person name="Eacker S.M."/>
            <person name="Wilson-Rankin E.E."/>
            <person name="Purcell J."/>
            <person name="Lester P.J."/>
            <person name="Dearden P.K."/>
        </authorList>
    </citation>
    <scope>NUCLEOTIDE SEQUENCE</scope>
    <source>
        <strain evidence="2">Marl-1</strain>
    </source>
</reference>
<protein>
    <submittedName>
        <fullName evidence="2">Uncharacterized protein</fullName>
    </submittedName>
</protein>
<evidence type="ECO:0000313" key="3">
    <source>
        <dbReference type="Proteomes" id="UP000614350"/>
    </source>
</evidence>
<feature type="region of interest" description="Disordered" evidence="1">
    <location>
        <begin position="59"/>
        <end position="103"/>
    </location>
</feature>
<proteinExistence type="predicted"/>
<evidence type="ECO:0000313" key="2">
    <source>
        <dbReference type="EMBL" id="KAF7412170.1"/>
    </source>
</evidence>
<keyword evidence="3" id="KW-1185">Reference proteome</keyword>
<dbReference type="EMBL" id="JACSEA010000001">
    <property type="protein sequence ID" value="KAF7412170.1"/>
    <property type="molecule type" value="Genomic_DNA"/>
</dbReference>
<sequence length="258" mass="28320">MKNVARTVDAVATVLGKVDAGENKRASRDKALLEYFQLNYPWRVLTRLLLPSLLPSRQDERNIKPSQSSSRNTVKEEGRGSEEGNGGAAGEQEVPAEGSRQEVETRVLRDAALVTLSHQMANYSAGLWSPSSRVYDFTGFCGQTNANCHPTGLYTNRTPPSGPDKDNPGNSDNSLIFIFDSHSHESRMILSTAKPLRTSPTQTYLRSYLAFSPTCQSHIYHSPSNPVATARDSSIILRSPQNARFSLNIGPREEPVSG</sequence>
<dbReference type="Proteomes" id="UP000614350">
    <property type="component" value="Unassembled WGS sequence"/>
</dbReference>
<comment type="caution">
    <text evidence="2">The sequence shown here is derived from an EMBL/GenBank/DDBJ whole genome shotgun (WGS) entry which is preliminary data.</text>
</comment>
<gene>
    <name evidence="2" type="ORF">HZH66_001066</name>
</gene>
<dbReference type="AlphaFoldDB" id="A0A834NJ76"/>
<evidence type="ECO:0000256" key="1">
    <source>
        <dbReference type="SAM" id="MobiDB-lite"/>
    </source>
</evidence>
<organism evidence="2 3">
    <name type="scientific">Vespula vulgaris</name>
    <name type="common">Yellow jacket</name>
    <name type="synonym">Wasp</name>
    <dbReference type="NCBI Taxonomy" id="7454"/>
    <lineage>
        <taxon>Eukaryota</taxon>
        <taxon>Metazoa</taxon>
        <taxon>Ecdysozoa</taxon>
        <taxon>Arthropoda</taxon>
        <taxon>Hexapoda</taxon>
        <taxon>Insecta</taxon>
        <taxon>Pterygota</taxon>
        <taxon>Neoptera</taxon>
        <taxon>Endopterygota</taxon>
        <taxon>Hymenoptera</taxon>
        <taxon>Apocrita</taxon>
        <taxon>Aculeata</taxon>
        <taxon>Vespoidea</taxon>
        <taxon>Vespidae</taxon>
        <taxon>Vespinae</taxon>
        <taxon>Vespula</taxon>
    </lineage>
</organism>